<dbReference type="Pfam" id="PF12804">
    <property type="entry name" value="NTP_transf_3"/>
    <property type="match status" value="1"/>
</dbReference>
<dbReference type="Gene3D" id="3.90.550.10">
    <property type="entry name" value="Spore Coat Polysaccharide Biosynthesis Protein SpsA, Chain A"/>
    <property type="match status" value="1"/>
</dbReference>
<dbReference type="SUPFAM" id="SSF53448">
    <property type="entry name" value="Nucleotide-diphospho-sugar transferases"/>
    <property type="match status" value="1"/>
</dbReference>
<dbReference type="AlphaFoldDB" id="A0A7C4UBF3"/>
<dbReference type="CDD" id="cd04182">
    <property type="entry name" value="GT_2_like_f"/>
    <property type="match status" value="1"/>
</dbReference>
<dbReference type="EMBL" id="DTHG01000102">
    <property type="protein sequence ID" value="HGW92551.1"/>
    <property type="molecule type" value="Genomic_DNA"/>
</dbReference>
<reference evidence="2" key="1">
    <citation type="journal article" date="2020" name="mSystems">
        <title>Genome- and Community-Level Interaction Insights into Carbon Utilization and Element Cycling Functions of Hydrothermarchaeota in Hydrothermal Sediment.</title>
        <authorList>
            <person name="Zhou Z."/>
            <person name="Liu Y."/>
            <person name="Xu W."/>
            <person name="Pan J."/>
            <person name="Luo Z.H."/>
            <person name="Li M."/>
        </authorList>
    </citation>
    <scope>NUCLEOTIDE SEQUENCE [LARGE SCALE GENOMIC DNA]</scope>
    <source>
        <strain evidence="2">SpSt-780</strain>
    </source>
</reference>
<dbReference type="InterPro" id="IPR025877">
    <property type="entry name" value="MobA-like_NTP_Trfase"/>
</dbReference>
<dbReference type="PANTHER" id="PTHR43777">
    <property type="entry name" value="MOLYBDENUM COFACTOR CYTIDYLYLTRANSFERASE"/>
    <property type="match status" value="1"/>
</dbReference>
<dbReference type="PANTHER" id="PTHR43777:SF1">
    <property type="entry name" value="MOLYBDENUM COFACTOR CYTIDYLYLTRANSFERASE"/>
    <property type="match status" value="1"/>
</dbReference>
<feature type="domain" description="MobA-like NTP transferase" evidence="1">
    <location>
        <begin position="5"/>
        <end position="156"/>
    </location>
</feature>
<gene>
    <name evidence="2" type="ORF">ENV67_08465</name>
</gene>
<dbReference type="GO" id="GO:0016779">
    <property type="term" value="F:nucleotidyltransferase activity"/>
    <property type="evidence" value="ECO:0007669"/>
    <property type="project" value="UniProtKB-ARBA"/>
</dbReference>
<evidence type="ECO:0000259" key="1">
    <source>
        <dbReference type="Pfam" id="PF12804"/>
    </source>
</evidence>
<evidence type="ECO:0000313" key="2">
    <source>
        <dbReference type="EMBL" id="HGW92551.1"/>
    </source>
</evidence>
<proteinExistence type="predicted"/>
<comment type="caution">
    <text evidence="2">The sequence shown here is derived from an EMBL/GenBank/DDBJ whole genome shotgun (WGS) entry which is preliminary data.</text>
</comment>
<dbReference type="InterPro" id="IPR029044">
    <property type="entry name" value="Nucleotide-diphossugar_trans"/>
</dbReference>
<keyword evidence="2" id="KW-0808">Transferase</keyword>
<name>A0A7C4UBF3_UNCW3</name>
<sequence>MNVDAIILAAGMSKRMKEWKITLEFKGKRMIDIVIEKFKEVCERIIVVGGYRFDELKNILKDRDVIIVYNENYKGSMFTSVKKGAEFVEGERFFITPSDTPFFKRETILKMLCSDSDIIVPYYDGKGGHPVLFKGYLKDEILKEDEESNLKMILNKKGFERMDVDDEGILIDIDTMEDYERYKRIYR</sequence>
<protein>
    <submittedName>
        <fullName evidence="2">Nucleotidyltransferase family protein</fullName>
    </submittedName>
</protein>
<accession>A0A7C4UBF3</accession>
<organism evidence="2">
    <name type="scientific">candidate division WOR-3 bacterium</name>
    <dbReference type="NCBI Taxonomy" id="2052148"/>
    <lineage>
        <taxon>Bacteria</taxon>
        <taxon>Bacteria division WOR-3</taxon>
    </lineage>
</organism>